<accession>A0A917Y7Y2</accession>
<reference evidence="1 2" key="1">
    <citation type="journal article" date="2014" name="Int. J. Syst. Evol. Microbiol.">
        <title>Complete genome sequence of Corynebacterium casei LMG S-19264T (=DSM 44701T), isolated from a smear-ripened cheese.</title>
        <authorList>
            <consortium name="US DOE Joint Genome Institute (JGI-PGF)"/>
            <person name="Walter F."/>
            <person name="Albersmeier A."/>
            <person name="Kalinowski J."/>
            <person name="Ruckert C."/>
        </authorList>
    </citation>
    <scope>NUCLEOTIDE SEQUENCE [LARGE SCALE GENOMIC DNA]</scope>
    <source>
        <strain evidence="1 2">CGMCC 4.7111</strain>
    </source>
</reference>
<dbReference type="EMBL" id="BMMM01000010">
    <property type="protein sequence ID" value="GGN74786.1"/>
    <property type="molecule type" value="Genomic_DNA"/>
</dbReference>
<gene>
    <name evidence="1" type="ORF">GCM10011579_054220</name>
</gene>
<dbReference type="Proteomes" id="UP000600365">
    <property type="component" value="Unassembled WGS sequence"/>
</dbReference>
<dbReference type="AlphaFoldDB" id="A0A917Y7Y2"/>
<evidence type="ECO:0000313" key="2">
    <source>
        <dbReference type="Proteomes" id="UP000600365"/>
    </source>
</evidence>
<keyword evidence="2" id="KW-1185">Reference proteome</keyword>
<comment type="caution">
    <text evidence="1">The sequence shown here is derived from an EMBL/GenBank/DDBJ whole genome shotgun (WGS) entry which is preliminary data.</text>
</comment>
<sequence length="49" mass="4956">MNLTVATTACPATDAPAMDGLVIEDLAASAAEPFQPGTCICWSESALAE</sequence>
<protein>
    <submittedName>
        <fullName evidence="1">Uncharacterized protein</fullName>
    </submittedName>
</protein>
<dbReference type="RefSeq" id="WP_189188677.1">
    <property type="nucleotide sequence ID" value="NZ_BMMM01000010.1"/>
</dbReference>
<proteinExistence type="predicted"/>
<evidence type="ECO:0000313" key="1">
    <source>
        <dbReference type="EMBL" id="GGN74786.1"/>
    </source>
</evidence>
<organism evidence="1 2">
    <name type="scientific">Streptomyces albiflavescens</name>
    <dbReference type="NCBI Taxonomy" id="1623582"/>
    <lineage>
        <taxon>Bacteria</taxon>
        <taxon>Bacillati</taxon>
        <taxon>Actinomycetota</taxon>
        <taxon>Actinomycetes</taxon>
        <taxon>Kitasatosporales</taxon>
        <taxon>Streptomycetaceae</taxon>
        <taxon>Streptomyces</taxon>
    </lineage>
</organism>
<name>A0A917Y7Y2_9ACTN</name>